<feature type="coiled-coil region" evidence="1">
    <location>
        <begin position="95"/>
        <end position="139"/>
    </location>
</feature>
<dbReference type="PANTHER" id="PTHR38116">
    <property type="entry name" value="CHROMOSOME 7, WHOLE GENOME SHOTGUN SEQUENCE"/>
    <property type="match status" value="1"/>
</dbReference>
<keyword evidence="4" id="KW-1185">Reference proteome</keyword>
<name>B6QC33_TALMQ</name>
<dbReference type="InterPro" id="IPR021833">
    <property type="entry name" value="DUF3425"/>
</dbReference>
<dbReference type="VEuPathDB" id="FungiDB:PMAA_076210"/>
<evidence type="ECO:0000313" key="3">
    <source>
        <dbReference type="EMBL" id="EEA26556.1"/>
    </source>
</evidence>
<evidence type="ECO:0000256" key="2">
    <source>
        <dbReference type="SAM" id="MobiDB-lite"/>
    </source>
</evidence>
<reference evidence="4" key="1">
    <citation type="journal article" date="2015" name="Genome Announc.">
        <title>Genome sequence of the AIDS-associated pathogen Penicillium marneffei (ATCC18224) and its near taxonomic relative Talaromyces stipitatus (ATCC10500).</title>
        <authorList>
            <person name="Nierman W.C."/>
            <person name="Fedorova-Abrams N.D."/>
            <person name="Andrianopoulos A."/>
        </authorList>
    </citation>
    <scope>NUCLEOTIDE SEQUENCE [LARGE SCALE GENOMIC DNA]</scope>
    <source>
        <strain evidence="4">ATCC 18224 / CBS 334.59 / QM 7333</strain>
    </source>
</reference>
<dbReference type="HOGENOM" id="CLU_040952_0_0_1"/>
<dbReference type="EMBL" id="DS995900">
    <property type="protein sequence ID" value="EEA26556.1"/>
    <property type="molecule type" value="Genomic_DNA"/>
</dbReference>
<feature type="region of interest" description="Disordered" evidence="2">
    <location>
        <begin position="24"/>
        <end position="54"/>
    </location>
</feature>
<gene>
    <name evidence="3" type="ORF">PMAA_076210</name>
</gene>
<dbReference type="AlphaFoldDB" id="B6QC33"/>
<sequence length="511" mass="60033">MPCNPHFRVSDSRQKWVDDLLAQIQEQNDREEEDEDSRSSASDFEGPSGDQTQLEDTLVRHLDELRHESLSNNQGAPRARLGLQALQNEGGRSPLSKLNEQQERLKNGQENLESRYKNIEGLFERLVTLNAARQEEQNKHLDFFDSLTSDFDTFKIQYQLICTEYLEEACHQYLKTGHFRFLNEIPAKFREANVLFDCQIVQDLQMNDRLRVPHAALGFHVIYALHPLEYEQHIEYAPEEVIQIINLRAELDHLGRYKNVAEKEQLSSIKAKCYKIISLWMNHVTSIHEYPDDGDEAKAAQLENYPADKINAEIDELYEMRKIWEKKEAMLRDIMPREHGLLMYQHSRGGEQGFLTMLLLRHPRLVMATIIFPMDVPALSTYRPSVSFQPKPFPELRYTSLQRSTPHPYWISVIPIPKLRDNLILVSGRYCEHELCYDLGLGLYEGFDEIERRGFLVWRQAWHEYGWEVSEGFLKKWRFLLKGCSWLIESTNCWRELCGDDRLIDTVLEER</sequence>
<dbReference type="Proteomes" id="UP000001294">
    <property type="component" value="Unassembled WGS sequence"/>
</dbReference>
<organism evidence="3 4">
    <name type="scientific">Talaromyces marneffei (strain ATCC 18224 / CBS 334.59 / QM 7333)</name>
    <name type="common">Penicillium marneffei</name>
    <dbReference type="NCBI Taxonomy" id="441960"/>
    <lineage>
        <taxon>Eukaryota</taxon>
        <taxon>Fungi</taxon>
        <taxon>Dikarya</taxon>
        <taxon>Ascomycota</taxon>
        <taxon>Pezizomycotina</taxon>
        <taxon>Eurotiomycetes</taxon>
        <taxon>Eurotiomycetidae</taxon>
        <taxon>Eurotiales</taxon>
        <taxon>Trichocomaceae</taxon>
        <taxon>Talaromyces</taxon>
        <taxon>Talaromyces sect. Talaromyces</taxon>
    </lineage>
</organism>
<proteinExistence type="predicted"/>
<dbReference type="PANTHER" id="PTHR38116:SF1">
    <property type="entry name" value="BZIP DOMAIN-CONTAINING PROTEIN"/>
    <property type="match status" value="1"/>
</dbReference>
<evidence type="ECO:0000313" key="4">
    <source>
        <dbReference type="Proteomes" id="UP000001294"/>
    </source>
</evidence>
<dbReference type="Pfam" id="PF11905">
    <property type="entry name" value="DUF3425"/>
    <property type="match status" value="1"/>
</dbReference>
<evidence type="ECO:0000256" key="1">
    <source>
        <dbReference type="SAM" id="Coils"/>
    </source>
</evidence>
<accession>B6QC33</accession>
<protein>
    <submittedName>
        <fullName evidence="3">Uncharacterized protein</fullName>
    </submittedName>
</protein>
<keyword evidence="1" id="KW-0175">Coiled coil</keyword>